<dbReference type="CDD" id="cd07818">
    <property type="entry name" value="SRPBCC_1"/>
    <property type="match status" value="1"/>
</dbReference>
<dbReference type="Pfam" id="PF10604">
    <property type="entry name" value="Polyketide_cyc2"/>
    <property type="match status" value="1"/>
</dbReference>
<accession>A0A1H7MZI1</accession>
<dbReference type="RefSeq" id="WP_072749581.1">
    <property type="nucleotide sequence ID" value="NZ_FOAW01000006.1"/>
</dbReference>
<evidence type="ECO:0000313" key="2">
    <source>
        <dbReference type="Proteomes" id="UP000198677"/>
    </source>
</evidence>
<dbReference type="OrthoDB" id="9807923at2"/>
<sequence length="158" mass="17420">MAPESKDSFLVERSLDVAASPATLHGLIEDFRRWPDWSPWEELDPTMTRTYGGADRGVGATYSWSGNRKAGSGSMVITESVPGQKVVLDLAFLKPFKAENVTTFLLEPSGGGTTVRWRMTGKKTWFFKVFGFVFSMDKMVGKDFEKGLAKLKALAEAG</sequence>
<dbReference type="InterPro" id="IPR023393">
    <property type="entry name" value="START-like_dom_sf"/>
</dbReference>
<proteinExistence type="predicted"/>
<dbReference type="Gene3D" id="3.30.530.20">
    <property type="match status" value="1"/>
</dbReference>
<evidence type="ECO:0000313" key="1">
    <source>
        <dbReference type="EMBL" id="SEL16469.1"/>
    </source>
</evidence>
<dbReference type="Proteomes" id="UP000198677">
    <property type="component" value="Unassembled WGS sequence"/>
</dbReference>
<dbReference type="SUPFAM" id="SSF55961">
    <property type="entry name" value="Bet v1-like"/>
    <property type="match status" value="1"/>
</dbReference>
<reference evidence="2" key="1">
    <citation type="submission" date="2016-10" db="EMBL/GenBank/DDBJ databases">
        <authorList>
            <person name="Varghese N."/>
            <person name="Submissions S."/>
        </authorList>
    </citation>
    <scope>NUCLEOTIDE SEQUENCE [LARGE SCALE GENOMIC DNA]</scope>
    <source>
        <strain evidence="2">DSM 44675</strain>
    </source>
</reference>
<name>A0A1H7MZI1_9NOCA</name>
<protein>
    <submittedName>
        <fullName evidence="1">Polyketide cyclase / dehydrase and lipid transport</fullName>
    </submittedName>
</protein>
<dbReference type="AlphaFoldDB" id="A0A1H7MZI1"/>
<dbReference type="InterPro" id="IPR019587">
    <property type="entry name" value="Polyketide_cyclase/dehydratase"/>
</dbReference>
<dbReference type="EMBL" id="FOAW01000006">
    <property type="protein sequence ID" value="SEL16469.1"/>
    <property type="molecule type" value="Genomic_DNA"/>
</dbReference>
<keyword evidence="2" id="KW-1185">Reference proteome</keyword>
<organism evidence="1 2">
    <name type="scientific">Rhodococcus maanshanensis</name>
    <dbReference type="NCBI Taxonomy" id="183556"/>
    <lineage>
        <taxon>Bacteria</taxon>
        <taxon>Bacillati</taxon>
        <taxon>Actinomycetota</taxon>
        <taxon>Actinomycetes</taxon>
        <taxon>Mycobacteriales</taxon>
        <taxon>Nocardiaceae</taxon>
        <taxon>Rhodococcus</taxon>
    </lineage>
</organism>
<gene>
    <name evidence="1" type="ORF">SAMN05444583_106196</name>
</gene>